<keyword evidence="3" id="KW-1185">Reference proteome</keyword>
<dbReference type="EMBL" id="QQAZ01000008">
    <property type="protein sequence ID" value="RDI48378.1"/>
    <property type="molecule type" value="Genomic_DNA"/>
</dbReference>
<keyword evidence="1" id="KW-0812">Transmembrane</keyword>
<evidence type="ECO:0000313" key="2">
    <source>
        <dbReference type="EMBL" id="RDI48378.1"/>
    </source>
</evidence>
<organism evidence="2 3">
    <name type="scientific">Nocardia mexicana</name>
    <dbReference type="NCBI Taxonomy" id="279262"/>
    <lineage>
        <taxon>Bacteria</taxon>
        <taxon>Bacillati</taxon>
        <taxon>Actinomycetota</taxon>
        <taxon>Actinomycetes</taxon>
        <taxon>Mycobacteriales</taxon>
        <taxon>Nocardiaceae</taxon>
        <taxon>Nocardia</taxon>
    </lineage>
</organism>
<proteinExistence type="predicted"/>
<keyword evidence="1" id="KW-1133">Transmembrane helix</keyword>
<comment type="caution">
    <text evidence="2">The sequence shown here is derived from an EMBL/GenBank/DDBJ whole genome shotgun (WGS) entry which is preliminary data.</text>
</comment>
<feature type="transmembrane region" description="Helical" evidence="1">
    <location>
        <begin position="20"/>
        <end position="38"/>
    </location>
</feature>
<accession>A0A370GXG7</accession>
<keyword evidence="1" id="KW-0472">Membrane</keyword>
<feature type="transmembrane region" description="Helical" evidence="1">
    <location>
        <begin position="50"/>
        <end position="69"/>
    </location>
</feature>
<gene>
    <name evidence="2" type="ORF">DFR68_108210</name>
</gene>
<sequence>MALAVAAHGLAGGGYPGSTSLTLLLLAAAAGGAIIATLPTPTGTLGRAMLFAALFGGQLAGHAALSSMIGHDHGGPTGESAHAADILVAGVHLPAGPMLVAHAFATLLCTVLIGAADRLYAVVSQTVRAVVGAPFPPLPTRSVRWPGSAARSYRFLRRGAISPRAPPVPVR</sequence>
<reference evidence="2 3" key="1">
    <citation type="submission" date="2018-07" db="EMBL/GenBank/DDBJ databases">
        <title>Genomic Encyclopedia of Type Strains, Phase IV (KMG-IV): sequencing the most valuable type-strain genomes for metagenomic binning, comparative biology and taxonomic classification.</title>
        <authorList>
            <person name="Goeker M."/>
        </authorList>
    </citation>
    <scope>NUCLEOTIDE SEQUENCE [LARGE SCALE GENOMIC DNA]</scope>
    <source>
        <strain evidence="2 3">DSM 44952</strain>
    </source>
</reference>
<dbReference type="AlphaFoldDB" id="A0A370GXG7"/>
<name>A0A370GXG7_9NOCA</name>
<evidence type="ECO:0000256" key="1">
    <source>
        <dbReference type="SAM" id="Phobius"/>
    </source>
</evidence>
<protein>
    <submittedName>
        <fullName evidence="2">Uncharacterized protein</fullName>
    </submittedName>
</protein>
<dbReference type="Proteomes" id="UP000255355">
    <property type="component" value="Unassembled WGS sequence"/>
</dbReference>
<dbReference type="STRING" id="1210089.GCA_001613165_05490"/>
<evidence type="ECO:0000313" key="3">
    <source>
        <dbReference type="Proteomes" id="UP000255355"/>
    </source>
</evidence>